<feature type="domain" description="Transposase IS4-like" evidence="1">
    <location>
        <begin position="241"/>
        <end position="461"/>
    </location>
</feature>
<dbReference type="PATRIC" id="fig|1666912.4.peg.2471"/>
<dbReference type="PANTHER" id="PTHR33408">
    <property type="entry name" value="TRANSPOSASE"/>
    <property type="match status" value="1"/>
</dbReference>
<gene>
    <name evidence="3" type="ORF">Ga0058931_1126</name>
    <name evidence="4" type="ORF">HLUCCA05_11415</name>
</gene>
<dbReference type="Pfam" id="PF05598">
    <property type="entry name" value="DUF772"/>
    <property type="match status" value="1"/>
</dbReference>
<feature type="domain" description="Transposase InsH N-terminal" evidence="2">
    <location>
        <begin position="19"/>
        <end position="112"/>
    </location>
</feature>
<dbReference type="InterPro" id="IPR047629">
    <property type="entry name" value="IS1182_transpos"/>
</dbReference>
<evidence type="ECO:0000259" key="1">
    <source>
        <dbReference type="Pfam" id="PF01609"/>
    </source>
</evidence>
<dbReference type="STRING" id="1666912.Ga0058931_1126"/>
<organism evidence="4 5">
    <name type="scientific">Roseibaca calidilacus</name>
    <dbReference type="NCBI Taxonomy" id="1666912"/>
    <lineage>
        <taxon>Bacteria</taxon>
        <taxon>Pseudomonadati</taxon>
        <taxon>Pseudomonadota</taxon>
        <taxon>Alphaproteobacteria</taxon>
        <taxon>Rhodobacterales</taxon>
        <taxon>Paracoccaceae</taxon>
        <taxon>Roseinatronobacter</taxon>
    </lineage>
</organism>
<evidence type="ECO:0000313" key="6">
    <source>
        <dbReference type="Proteomes" id="UP000182045"/>
    </source>
</evidence>
<dbReference type="InterPro" id="IPR008490">
    <property type="entry name" value="Transposase_InsH_N"/>
</dbReference>
<dbReference type="Proteomes" id="UP000050413">
    <property type="component" value="Unassembled WGS sequence"/>
</dbReference>
<dbReference type="RefSeq" id="WP_072245466.1">
    <property type="nucleotide sequence ID" value="NZ_FBYC01000004.1"/>
</dbReference>
<comment type="caution">
    <text evidence="4">The sequence shown here is derived from an EMBL/GenBank/DDBJ whole genome shotgun (WGS) entry which is preliminary data.</text>
</comment>
<evidence type="ECO:0000313" key="3">
    <source>
        <dbReference type="EMBL" id="CUX80421.1"/>
    </source>
</evidence>
<dbReference type="OrthoDB" id="9774608at2"/>
<evidence type="ECO:0000313" key="4">
    <source>
        <dbReference type="EMBL" id="KPP93576.1"/>
    </source>
</evidence>
<dbReference type="NCBIfam" id="NF033551">
    <property type="entry name" value="transpos_IS1182"/>
    <property type="match status" value="1"/>
</dbReference>
<dbReference type="EMBL" id="FBYC01000004">
    <property type="protein sequence ID" value="CUX80421.1"/>
    <property type="molecule type" value="Genomic_DNA"/>
</dbReference>
<dbReference type="PANTHER" id="PTHR33408:SF2">
    <property type="entry name" value="TRANSPOSASE DDE DOMAIN-CONTAINING PROTEIN"/>
    <property type="match status" value="1"/>
</dbReference>
<sequence>MAGFIEGISRDQTTLFPERLDDWIGEDHLVRVVDLFVDQLDLGALGFQRHAAARTGRPGYHPAVLLKLFIYGYLNRIPSSRRLECEAGRNVELMWLTGRLVPDHKTIAEFRRQNGPAIRKTCAKFVELCRRIGVLKGEVVAVDGSKFKAVNNRDRNFTKGKIASRMAHLEAEVGRYIEEADRIDRQETGAARAERAAHLTGRYHRICKEIERLLAMEEKLADAPDGQISLTDPDARAMATRAQHSGHVGYNVQSVVDAETHLIVAHEVTNKGHDRDLLTKMATQAKAALQREELHIIADKGYFSGVEILACHKAGITATVPRSDTSGARSKGRFVKADFAYEHENDVYRCPAGQALTHRTTTEQQGLQMRRYWTNACKSCEIKKRCTTGYERRVSRWEHEHLVEASNARRRSPAAPMNVRRSTVEHPFGTIKSWTGPCHFLTRRLGGVGTEMALNVLAYNIKRMVALVGIKGLMVAIPG</sequence>
<evidence type="ECO:0000313" key="5">
    <source>
        <dbReference type="Proteomes" id="UP000050413"/>
    </source>
</evidence>
<reference evidence="3 6" key="2">
    <citation type="submission" date="2016-01" db="EMBL/GenBank/DDBJ databases">
        <authorList>
            <person name="Varghese N."/>
        </authorList>
    </citation>
    <scope>NUCLEOTIDE SEQUENCE [LARGE SCALE GENOMIC DNA]</scope>
    <source>
        <strain evidence="3 6">HL-91</strain>
    </source>
</reference>
<evidence type="ECO:0000259" key="2">
    <source>
        <dbReference type="Pfam" id="PF05598"/>
    </source>
</evidence>
<protein>
    <submittedName>
        <fullName evidence="3 4">Transposase</fullName>
    </submittedName>
</protein>
<keyword evidence="6" id="KW-1185">Reference proteome</keyword>
<dbReference type="InterPro" id="IPR002559">
    <property type="entry name" value="Transposase_11"/>
</dbReference>
<dbReference type="Pfam" id="PF01609">
    <property type="entry name" value="DDE_Tnp_1"/>
    <property type="match status" value="1"/>
</dbReference>
<dbReference type="AlphaFoldDB" id="A0A0P7WHU5"/>
<name>A0A0P7WHU5_9RHOB</name>
<dbReference type="EMBL" id="LJSG01000008">
    <property type="protein sequence ID" value="KPP93576.1"/>
    <property type="molecule type" value="Genomic_DNA"/>
</dbReference>
<proteinExistence type="predicted"/>
<accession>A0A0P7WHU5</accession>
<reference evidence="4 5" key="1">
    <citation type="submission" date="2015-09" db="EMBL/GenBank/DDBJ databases">
        <title>Identification and resolution of microdiversity through metagenomic sequencing of parallel consortia.</title>
        <authorList>
            <person name="Nelson W.C."/>
            <person name="Romine M.F."/>
            <person name="Lindemann S.R."/>
        </authorList>
    </citation>
    <scope>NUCLEOTIDE SEQUENCE [LARGE SCALE GENOMIC DNA]</scope>
    <source>
        <strain evidence="4">HL-91</strain>
    </source>
</reference>
<dbReference type="Proteomes" id="UP000182045">
    <property type="component" value="Unassembled WGS sequence"/>
</dbReference>